<keyword evidence="4" id="KW-0808">Transferase</keyword>
<sequence length="509" mass="55371">MNPTRSPLIRDVLLWAVLGLPVWWALATTHIGRFAWWECALGLVAIGGVLALRRSRPMWAVLLALTTWSVATVVRPESTVVGFAAFLPVAVAAGYSAGVRVDRPRDALVSLAWITAGVALLVLLARMDDGAVLVSVIGTAFFGALPWFLGRYRRQHRDLVWAGWERAEQLEREQRIIAEQARLRERTRIAGDMHDLLGHELSLVALRIGGLEVAPDLDERHREVAGQARSAVTSAAERLREVVEMLREEPPPLTPGGDVGDLVRRARDSGMDVELHESGEPADPTSLRQRAVCRVVQEALTNAAKHAPGTEVSVRVEHTAADTRVSVTNAATSDRSGEGYGLVALAERVRLSGGEFRAGAQDGVFALTARIPQEAGPIAPRSESADRLAQARRRVRSSRTTAIAVTAACVGGLAVISGGIAVFDAATSVLAPADFDRLRPGQSRAEVEPYLPMRTRVDEAPATDPPRPPGAECAYYSTHQNPFDERRLELFRLCFRGDELVSKDFLETR</sequence>
<dbReference type="PANTHER" id="PTHR24421:SF10">
    <property type="entry name" value="NITRATE_NITRITE SENSOR PROTEIN NARQ"/>
    <property type="match status" value="1"/>
</dbReference>
<dbReference type="GO" id="GO:0016301">
    <property type="term" value="F:kinase activity"/>
    <property type="evidence" value="ECO:0007669"/>
    <property type="project" value="UniProtKB-KW"/>
</dbReference>
<keyword evidence="9" id="KW-1133">Transmembrane helix</keyword>
<keyword evidence="9" id="KW-0472">Membrane</keyword>
<evidence type="ECO:0000256" key="8">
    <source>
        <dbReference type="ARBA" id="ARBA00023012"/>
    </source>
</evidence>
<keyword evidence="9" id="KW-0812">Transmembrane</keyword>
<feature type="transmembrane region" description="Helical" evidence="9">
    <location>
        <begin position="34"/>
        <end position="52"/>
    </location>
</feature>
<feature type="transmembrane region" description="Helical" evidence="9">
    <location>
        <begin position="12"/>
        <end position="28"/>
    </location>
</feature>
<feature type="transmembrane region" description="Helical" evidence="9">
    <location>
        <begin position="59"/>
        <end position="74"/>
    </location>
</feature>
<keyword evidence="3" id="KW-0597">Phosphoprotein</keyword>
<protein>
    <recommendedName>
        <fullName evidence="2">histidine kinase</fullName>
        <ecNumber evidence="2">2.7.13.3</ecNumber>
    </recommendedName>
</protein>
<evidence type="ECO:0000256" key="4">
    <source>
        <dbReference type="ARBA" id="ARBA00022679"/>
    </source>
</evidence>
<evidence type="ECO:0000256" key="7">
    <source>
        <dbReference type="ARBA" id="ARBA00022840"/>
    </source>
</evidence>
<proteinExistence type="predicted"/>
<keyword evidence="5" id="KW-0547">Nucleotide-binding</keyword>
<dbReference type="EC" id="2.7.13.3" evidence="2"/>
<feature type="transmembrane region" description="Helical" evidence="9">
    <location>
        <begin position="80"/>
        <end position="98"/>
    </location>
</feature>
<dbReference type="RefSeq" id="WP_344685043.1">
    <property type="nucleotide sequence ID" value="NZ_BAAAUX010000028.1"/>
</dbReference>
<dbReference type="Proteomes" id="UP001500979">
    <property type="component" value="Unassembled WGS sequence"/>
</dbReference>
<feature type="domain" description="Signal transduction histidine kinase subgroup 3 dimerisation and phosphoacceptor" evidence="10">
    <location>
        <begin position="185"/>
        <end position="249"/>
    </location>
</feature>
<comment type="catalytic activity">
    <reaction evidence="1">
        <text>ATP + protein L-histidine = ADP + protein N-phospho-L-histidine.</text>
        <dbReference type="EC" id="2.7.13.3"/>
    </reaction>
</comment>
<feature type="transmembrane region" description="Helical" evidence="9">
    <location>
        <begin position="402"/>
        <end position="423"/>
    </location>
</feature>
<evidence type="ECO:0000259" key="10">
    <source>
        <dbReference type="Pfam" id="PF07730"/>
    </source>
</evidence>
<dbReference type="SUPFAM" id="SSF55874">
    <property type="entry name" value="ATPase domain of HSP90 chaperone/DNA topoisomerase II/histidine kinase"/>
    <property type="match status" value="1"/>
</dbReference>
<dbReference type="CDD" id="cd16917">
    <property type="entry name" value="HATPase_UhpB-NarQ-NarX-like"/>
    <property type="match status" value="1"/>
</dbReference>
<dbReference type="InterPro" id="IPR036890">
    <property type="entry name" value="HATPase_C_sf"/>
</dbReference>
<keyword evidence="12" id="KW-1185">Reference proteome</keyword>
<dbReference type="PANTHER" id="PTHR24421">
    <property type="entry name" value="NITRATE/NITRITE SENSOR PROTEIN NARX-RELATED"/>
    <property type="match status" value="1"/>
</dbReference>
<organism evidence="11 12">
    <name type="scientific">Saccharopolyspora taberi</name>
    <dbReference type="NCBI Taxonomy" id="60895"/>
    <lineage>
        <taxon>Bacteria</taxon>
        <taxon>Bacillati</taxon>
        <taxon>Actinomycetota</taxon>
        <taxon>Actinomycetes</taxon>
        <taxon>Pseudonocardiales</taxon>
        <taxon>Pseudonocardiaceae</taxon>
        <taxon>Saccharopolyspora</taxon>
    </lineage>
</organism>
<reference evidence="11 12" key="1">
    <citation type="journal article" date="2019" name="Int. J. Syst. Evol. Microbiol.">
        <title>The Global Catalogue of Microorganisms (GCM) 10K type strain sequencing project: providing services to taxonomists for standard genome sequencing and annotation.</title>
        <authorList>
            <consortium name="The Broad Institute Genomics Platform"/>
            <consortium name="The Broad Institute Genome Sequencing Center for Infectious Disease"/>
            <person name="Wu L."/>
            <person name="Ma J."/>
        </authorList>
    </citation>
    <scope>NUCLEOTIDE SEQUENCE [LARGE SCALE GENOMIC DNA]</scope>
    <source>
        <strain evidence="11 12">JCM 9383</strain>
    </source>
</reference>
<dbReference type="Gene3D" id="1.20.5.1930">
    <property type="match status" value="1"/>
</dbReference>
<accession>A0ABN3VKL2</accession>
<keyword evidence="6 11" id="KW-0418">Kinase</keyword>
<feature type="transmembrane region" description="Helical" evidence="9">
    <location>
        <begin position="131"/>
        <end position="149"/>
    </location>
</feature>
<dbReference type="InterPro" id="IPR050482">
    <property type="entry name" value="Sensor_HK_TwoCompSys"/>
</dbReference>
<keyword evidence="7" id="KW-0067">ATP-binding</keyword>
<evidence type="ECO:0000256" key="9">
    <source>
        <dbReference type="SAM" id="Phobius"/>
    </source>
</evidence>
<dbReference type="EMBL" id="BAAAUX010000028">
    <property type="protein sequence ID" value="GAA2814514.1"/>
    <property type="molecule type" value="Genomic_DNA"/>
</dbReference>
<comment type="caution">
    <text evidence="11">The sequence shown here is derived from an EMBL/GenBank/DDBJ whole genome shotgun (WGS) entry which is preliminary data.</text>
</comment>
<evidence type="ECO:0000313" key="11">
    <source>
        <dbReference type="EMBL" id="GAA2814514.1"/>
    </source>
</evidence>
<evidence type="ECO:0000313" key="12">
    <source>
        <dbReference type="Proteomes" id="UP001500979"/>
    </source>
</evidence>
<dbReference type="InterPro" id="IPR011712">
    <property type="entry name" value="Sig_transdc_His_kin_sub3_dim/P"/>
</dbReference>
<dbReference type="Pfam" id="PF07730">
    <property type="entry name" value="HisKA_3"/>
    <property type="match status" value="1"/>
</dbReference>
<feature type="transmembrane region" description="Helical" evidence="9">
    <location>
        <begin position="107"/>
        <end position="125"/>
    </location>
</feature>
<evidence type="ECO:0000256" key="2">
    <source>
        <dbReference type="ARBA" id="ARBA00012438"/>
    </source>
</evidence>
<name>A0ABN3VKL2_9PSEU</name>
<evidence type="ECO:0000256" key="5">
    <source>
        <dbReference type="ARBA" id="ARBA00022741"/>
    </source>
</evidence>
<gene>
    <name evidence="11" type="ORF">GCM10010470_57470</name>
</gene>
<dbReference type="Gene3D" id="3.30.565.10">
    <property type="entry name" value="Histidine kinase-like ATPase, C-terminal domain"/>
    <property type="match status" value="1"/>
</dbReference>
<evidence type="ECO:0000256" key="1">
    <source>
        <dbReference type="ARBA" id="ARBA00000085"/>
    </source>
</evidence>
<keyword evidence="8" id="KW-0902">Two-component regulatory system</keyword>
<evidence type="ECO:0000256" key="6">
    <source>
        <dbReference type="ARBA" id="ARBA00022777"/>
    </source>
</evidence>
<evidence type="ECO:0000256" key="3">
    <source>
        <dbReference type="ARBA" id="ARBA00022553"/>
    </source>
</evidence>